<organism evidence="2 3">
    <name type="scientific">Microthyrium microscopicum</name>
    <dbReference type="NCBI Taxonomy" id="703497"/>
    <lineage>
        <taxon>Eukaryota</taxon>
        <taxon>Fungi</taxon>
        <taxon>Dikarya</taxon>
        <taxon>Ascomycota</taxon>
        <taxon>Pezizomycotina</taxon>
        <taxon>Dothideomycetes</taxon>
        <taxon>Dothideomycetes incertae sedis</taxon>
        <taxon>Microthyriales</taxon>
        <taxon>Microthyriaceae</taxon>
        <taxon>Microthyrium</taxon>
    </lineage>
</organism>
<keyword evidence="3" id="KW-1185">Reference proteome</keyword>
<protein>
    <submittedName>
        <fullName evidence="2">Phosphotransferase enzyme family protein</fullName>
    </submittedName>
</protein>
<proteinExistence type="predicted"/>
<dbReference type="InterPro" id="IPR051035">
    <property type="entry name" value="Mito_inheritance_9"/>
</dbReference>
<keyword evidence="2" id="KW-0808">Transferase</keyword>
<dbReference type="AlphaFoldDB" id="A0A6A6UM24"/>
<dbReference type="OrthoDB" id="2968323at2759"/>
<dbReference type="InterPro" id="IPR002575">
    <property type="entry name" value="Aminoglycoside_PTrfase"/>
</dbReference>
<dbReference type="Proteomes" id="UP000799302">
    <property type="component" value="Unassembled WGS sequence"/>
</dbReference>
<dbReference type="Gene3D" id="3.90.1200.10">
    <property type="match status" value="1"/>
</dbReference>
<evidence type="ECO:0000259" key="1">
    <source>
        <dbReference type="Pfam" id="PF01636"/>
    </source>
</evidence>
<dbReference type="PANTHER" id="PTHR36091:SF2">
    <property type="entry name" value="AMINOGLYCOSIDE PHOSPHOTRANSFERASE DOMAIN-CONTAINING PROTEIN"/>
    <property type="match status" value="1"/>
</dbReference>
<reference evidence="2" key="1">
    <citation type="journal article" date="2020" name="Stud. Mycol.">
        <title>101 Dothideomycetes genomes: a test case for predicting lifestyles and emergence of pathogens.</title>
        <authorList>
            <person name="Haridas S."/>
            <person name="Albert R."/>
            <person name="Binder M."/>
            <person name="Bloem J."/>
            <person name="Labutti K."/>
            <person name="Salamov A."/>
            <person name="Andreopoulos B."/>
            <person name="Baker S."/>
            <person name="Barry K."/>
            <person name="Bills G."/>
            <person name="Bluhm B."/>
            <person name="Cannon C."/>
            <person name="Castanera R."/>
            <person name="Culley D."/>
            <person name="Daum C."/>
            <person name="Ezra D."/>
            <person name="Gonzalez J."/>
            <person name="Henrissat B."/>
            <person name="Kuo A."/>
            <person name="Liang C."/>
            <person name="Lipzen A."/>
            <person name="Lutzoni F."/>
            <person name="Magnuson J."/>
            <person name="Mondo S."/>
            <person name="Nolan M."/>
            <person name="Ohm R."/>
            <person name="Pangilinan J."/>
            <person name="Park H.-J."/>
            <person name="Ramirez L."/>
            <person name="Alfaro M."/>
            <person name="Sun H."/>
            <person name="Tritt A."/>
            <person name="Yoshinaga Y."/>
            <person name="Zwiers L.-H."/>
            <person name="Turgeon B."/>
            <person name="Goodwin S."/>
            <person name="Spatafora J."/>
            <person name="Crous P."/>
            <person name="Grigoriev I."/>
        </authorList>
    </citation>
    <scope>NUCLEOTIDE SEQUENCE</scope>
    <source>
        <strain evidence="2">CBS 115976</strain>
    </source>
</reference>
<dbReference type="GO" id="GO:0005739">
    <property type="term" value="C:mitochondrion"/>
    <property type="evidence" value="ECO:0007669"/>
    <property type="project" value="TreeGrafter"/>
</dbReference>
<dbReference type="PANTHER" id="PTHR36091">
    <property type="entry name" value="ALTERED INHERITANCE OF MITOCHONDRIA PROTEIN 9, MITOCHONDRIAL"/>
    <property type="match status" value="1"/>
</dbReference>
<sequence>MLLLSALYRARSCRLRFYDVHFLVTSSLIREYSHFSGAMISPYDDDNHEFFRYTSGRWLWNEKEQLLERYRRFNVLELQLAAANAVGSHCAKMTKIGEGNFNKVFKLTMEDQSTVIARIPHPNAGPPRITTASEVATMDFARSVLGIPVPRVLAYCANTTNPVGSEYILMEIASGAQLSEVWDHMEIDDQAKVVESVTDVETKFLSISFAQSGALFYAKDMPNCTPAEINGEVSQVVKDDIRRRFVLGPTVEREFWEEERAQMDLDRGPWTSANAYMEAIAHREIRWIQQYAKPRTPSVPLQSSAAQDSPVAHTDLLQKYLSVIAKLIPTEKDLLLPTLWHRDLHRGNVFVKDGEVSSIIDWQSVWVGPRILRARNPQLVDYDGTIQTKLLEGFKDLGPEEKNQVRDDVRRSILLYIYETTTASRNPALYKVMRCPNGKTLDQLLEFASDSWDGDILPLREVLIRIERDWHLTDTTSQCPYHFSKEEIAQHRRDGEGFNETAEFWENLEGRVDRTGYTLPQHFEDAVAYFSKLREVGLETLEDEERKTFDLQTRWLLDYATDDGSPSEKCSNAP</sequence>
<dbReference type="EMBL" id="MU004232">
    <property type="protein sequence ID" value="KAF2672503.1"/>
    <property type="molecule type" value="Genomic_DNA"/>
</dbReference>
<evidence type="ECO:0000313" key="2">
    <source>
        <dbReference type="EMBL" id="KAF2672503.1"/>
    </source>
</evidence>
<dbReference type="GO" id="GO:0016740">
    <property type="term" value="F:transferase activity"/>
    <property type="evidence" value="ECO:0007669"/>
    <property type="project" value="UniProtKB-KW"/>
</dbReference>
<dbReference type="SUPFAM" id="SSF56112">
    <property type="entry name" value="Protein kinase-like (PK-like)"/>
    <property type="match status" value="1"/>
</dbReference>
<gene>
    <name evidence="2" type="ORF">BT63DRAFT_422958</name>
</gene>
<name>A0A6A6UM24_9PEZI</name>
<accession>A0A6A6UM24</accession>
<dbReference type="InterPro" id="IPR011009">
    <property type="entry name" value="Kinase-like_dom_sf"/>
</dbReference>
<dbReference type="Gene3D" id="3.30.200.20">
    <property type="entry name" value="Phosphorylase Kinase, domain 1"/>
    <property type="match status" value="1"/>
</dbReference>
<feature type="domain" description="Aminoglycoside phosphotransferase" evidence="1">
    <location>
        <begin position="94"/>
        <end position="371"/>
    </location>
</feature>
<dbReference type="Pfam" id="PF01636">
    <property type="entry name" value="APH"/>
    <property type="match status" value="1"/>
</dbReference>
<evidence type="ECO:0000313" key="3">
    <source>
        <dbReference type="Proteomes" id="UP000799302"/>
    </source>
</evidence>